<feature type="chain" id="PRO_5009526619" description="Transporter" evidence="1">
    <location>
        <begin position="28"/>
        <end position="267"/>
    </location>
</feature>
<evidence type="ECO:0000313" key="2">
    <source>
        <dbReference type="EMBL" id="OGI41615.1"/>
    </source>
</evidence>
<evidence type="ECO:0008006" key="4">
    <source>
        <dbReference type="Google" id="ProtNLM"/>
    </source>
</evidence>
<dbReference type="SUPFAM" id="SSF56935">
    <property type="entry name" value="Porins"/>
    <property type="match status" value="1"/>
</dbReference>
<name>A0A1F6T984_9PROT</name>
<evidence type="ECO:0000313" key="3">
    <source>
        <dbReference type="Proteomes" id="UP000178379"/>
    </source>
</evidence>
<evidence type="ECO:0000256" key="1">
    <source>
        <dbReference type="SAM" id="SignalP"/>
    </source>
</evidence>
<reference evidence="2 3" key="1">
    <citation type="journal article" date="2016" name="Nat. Commun.">
        <title>Thousands of microbial genomes shed light on interconnected biogeochemical processes in an aquifer system.</title>
        <authorList>
            <person name="Anantharaman K."/>
            <person name="Brown C.T."/>
            <person name="Hug L.A."/>
            <person name="Sharon I."/>
            <person name="Castelle C.J."/>
            <person name="Probst A.J."/>
            <person name="Thomas B.C."/>
            <person name="Singh A."/>
            <person name="Wilkins M.J."/>
            <person name="Karaoz U."/>
            <person name="Brodie E.L."/>
            <person name="Williams K.H."/>
            <person name="Hubbard S.S."/>
            <person name="Banfield J.F."/>
        </authorList>
    </citation>
    <scope>NUCLEOTIDE SEQUENCE [LARGE SCALE GENOMIC DNA]</scope>
</reference>
<gene>
    <name evidence="2" type="ORF">A2140_00190</name>
</gene>
<feature type="signal peptide" evidence="1">
    <location>
        <begin position="1"/>
        <end position="27"/>
    </location>
</feature>
<dbReference type="Proteomes" id="UP000178379">
    <property type="component" value="Unassembled WGS sequence"/>
</dbReference>
<dbReference type="EMBL" id="MFSQ01000005">
    <property type="protein sequence ID" value="OGI41615.1"/>
    <property type="molecule type" value="Genomic_DNA"/>
</dbReference>
<protein>
    <recommendedName>
        <fullName evidence="4">Transporter</fullName>
    </recommendedName>
</protein>
<dbReference type="AlphaFoldDB" id="A0A1F6T984"/>
<sequence length="267" mass="28478">MLDQHRIKPWTLATGFALALASVGAHAADAGRMSISVGGEYSTGDYGTSEKTRIWNFPFTFKYEAEQFSVGVSVPLVNVDGSGSVIPSGLGSAGGMRTSAFSPGDRSEFGIGDVLVTGSFRLSPESPRGPRIDLVGKIKLGTGDRDDHLGTGEDELAVQVDLEKTFGGTTLFGSAGYRMPDSPPGVNFRDVFYGSIGAGFNVSDQTTLGLAFNFQDNLLVGTESPRDVTFFIRNKLNNAQRMTVYVSRGLSDGSPDWAVGVMMKFYP</sequence>
<keyword evidence="1" id="KW-0732">Signal</keyword>
<comment type="caution">
    <text evidence="2">The sequence shown here is derived from an EMBL/GenBank/DDBJ whole genome shotgun (WGS) entry which is preliminary data.</text>
</comment>
<organism evidence="2 3">
    <name type="scientific">Candidatus Muproteobacteria bacterium RBG_16_62_13</name>
    <dbReference type="NCBI Taxonomy" id="1817756"/>
    <lineage>
        <taxon>Bacteria</taxon>
        <taxon>Pseudomonadati</taxon>
        <taxon>Pseudomonadota</taxon>
        <taxon>Candidatus Muproteobacteria</taxon>
    </lineage>
</organism>
<proteinExistence type="predicted"/>
<accession>A0A1F6T984</accession>